<feature type="domain" description="Transcriptional regulator SgrR N-terminal HTH" evidence="3">
    <location>
        <begin position="17"/>
        <end position="98"/>
    </location>
</feature>
<reference evidence="4 5" key="1">
    <citation type="submission" date="2023-08" db="EMBL/GenBank/DDBJ databases">
        <authorList>
            <person name="Park J.-S."/>
        </authorList>
    </citation>
    <scope>NUCLEOTIDE SEQUENCE [LARGE SCALE GENOMIC DNA]</scope>
    <source>
        <strain evidence="4 5">2205SS18-9</strain>
    </source>
</reference>
<evidence type="ECO:0000256" key="1">
    <source>
        <dbReference type="ARBA" id="ARBA00023125"/>
    </source>
</evidence>
<organism evidence="4 5">
    <name type="scientific">Chengkuizengella axinellae</name>
    <dbReference type="NCBI Taxonomy" id="3064388"/>
    <lineage>
        <taxon>Bacteria</taxon>
        <taxon>Bacillati</taxon>
        <taxon>Bacillota</taxon>
        <taxon>Bacilli</taxon>
        <taxon>Bacillales</taxon>
        <taxon>Paenibacillaceae</taxon>
        <taxon>Chengkuizengella</taxon>
    </lineage>
</organism>
<dbReference type="PANTHER" id="PTHR30290">
    <property type="entry name" value="PERIPLASMIC BINDING COMPONENT OF ABC TRANSPORTER"/>
    <property type="match status" value="1"/>
</dbReference>
<dbReference type="SUPFAM" id="SSF53850">
    <property type="entry name" value="Periplasmic binding protein-like II"/>
    <property type="match status" value="1"/>
</dbReference>
<evidence type="ECO:0000313" key="4">
    <source>
        <dbReference type="EMBL" id="MDP5276538.1"/>
    </source>
</evidence>
<dbReference type="Pfam" id="PF12793">
    <property type="entry name" value="SgrR_N"/>
    <property type="match status" value="1"/>
</dbReference>
<dbReference type="InterPro" id="IPR039424">
    <property type="entry name" value="SBP_5"/>
</dbReference>
<dbReference type="Proteomes" id="UP001231941">
    <property type="component" value="Unassembled WGS sequence"/>
</dbReference>
<evidence type="ECO:0000259" key="2">
    <source>
        <dbReference type="Pfam" id="PF00496"/>
    </source>
</evidence>
<accession>A0ABT9J4Y5</accession>
<gene>
    <name evidence="4" type="ORF">Q5Y73_20800</name>
</gene>
<dbReference type="Gene3D" id="3.40.190.10">
    <property type="entry name" value="Periplasmic binding protein-like II"/>
    <property type="match status" value="1"/>
</dbReference>
<dbReference type="PANTHER" id="PTHR30290:SF72">
    <property type="entry name" value="HTH-TYPE TRANSCRIPTIONAL REGULATOR SGRR"/>
    <property type="match status" value="1"/>
</dbReference>
<proteinExistence type="predicted"/>
<keyword evidence="5" id="KW-1185">Reference proteome</keyword>
<feature type="domain" description="Solute-binding protein family 5" evidence="2">
    <location>
        <begin position="171"/>
        <end position="393"/>
    </location>
</feature>
<evidence type="ECO:0000313" key="5">
    <source>
        <dbReference type="Proteomes" id="UP001231941"/>
    </source>
</evidence>
<dbReference type="Pfam" id="PF00496">
    <property type="entry name" value="SBP_bac_5"/>
    <property type="match status" value="1"/>
</dbReference>
<dbReference type="RefSeq" id="WP_305993844.1">
    <property type="nucleotide sequence ID" value="NZ_JAVAMP010000015.1"/>
</dbReference>
<dbReference type="InterPro" id="IPR000914">
    <property type="entry name" value="SBP_5_dom"/>
</dbReference>
<sequence>MIDLSYFQMRASFYPREKKQKVSFKLKELEDIWFCTSKNVKRKLKKYEEKGVLVYTPGKGRGNPSILTFTHFFQKEVEEAINNCIQQEKLEEIVQLIQLPIPRTWFTNSSQEVNNLFGLISSNKSMDVLRSIFTKDIATLDPSNTLVAWEYFLIHQLGDTLVVYDQESDIIKPHIAHHWKIEDDFTKWTFYIRKGIRFHNQQLLTSEDVQYTFERFVINTSPYQWLVDEISSIECVHPYTIRFTLHESNPFFLRYLSFSNLVILPKADCFDENKWIGTGPFRLTSKKNTKIVLEAFEQYFLGRPFLDRVDFYRIDNDGLTTFEINKEKMNEDLVNRKRFEIGFRFLSFNLNKSSIVQNKIFREAMYHIIDVKKMWKDLGRTKLLEASSFFITKSEPQIKNIDRVDHLLKKSRYRVKH</sequence>
<dbReference type="EMBL" id="JAVAMP010000015">
    <property type="protein sequence ID" value="MDP5276538.1"/>
    <property type="molecule type" value="Genomic_DNA"/>
</dbReference>
<comment type="caution">
    <text evidence="4">The sequence shown here is derived from an EMBL/GenBank/DDBJ whole genome shotgun (WGS) entry which is preliminary data.</text>
</comment>
<protein>
    <submittedName>
        <fullName evidence="4">ABC transporter substrate-binding protein</fullName>
    </submittedName>
</protein>
<dbReference type="InterPro" id="IPR025370">
    <property type="entry name" value="SgrR_HTH_N"/>
</dbReference>
<keyword evidence="1" id="KW-0238">DNA-binding</keyword>
<name>A0ABT9J4Y5_9BACL</name>
<evidence type="ECO:0000259" key="3">
    <source>
        <dbReference type="Pfam" id="PF12793"/>
    </source>
</evidence>